<feature type="compositionally biased region" description="Polar residues" evidence="1">
    <location>
        <begin position="12"/>
        <end position="32"/>
    </location>
</feature>
<dbReference type="AlphaFoldDB" id="A0A2C9WLH8"/>
<reference evidence="2" key="1">
    <citation type="submission" date="2016-02" db="EMBL/GenBank/DDBJ databases">
        <title>WGS assembly of Manihot esculenta.</title>
        <authorList>
            <person name="Bredeson J.V."/>
            <person name="Prochnik S.E."/>
            <person name="Lyons J.B."/>
            <person name="Schmutz J."/>
            <person name="Grimwood J."/>
            <person name="Vrebalov J."/>
            <person name="Bart R.S."/>
            <person name="Amuge T."/>
            <person name="Ferguson M.E."/>
            <person name="Green R."/>
            <person name="Putnam N."/>
            <person name="Stites J."/>
            <person name="Rounsley S."/>
            <person name="Rokhsar D.S."/>
        </authorList>
    </citation>
    <scope>NUCLEOTIDE SEQUENCE [LARGE SCALE GENOMIC DNA]</scope>
    <source>
        <tissue evidence="2">Leaf</tissue>
    </source>
</reference>
<dbReference type="EMBL" id="CM004387">
    <property type="protein sequence ID" value="OAY61199.1"/>
    <property type="molecule type" value="Genomic_DNA"/>
</dbReference>
<evidence type="ECO:0000256" key="1">
    <source>
        <dbReference type="SAM" id="MobiDB-lite"/>
    </source>
</evidence>
<name>A0A2C9WLH8_MANES</name>
<gene>
    <name evidence="2" type="ORF">MANES_01G171000</name>
</gene>
<evidence type="ECO:0000313" key="2">
    <source>
        <dbReference type="EMBL" id="OAY61199.1"/>
    </source>
</evidence>
<feature type="region of interest" description="Disordered" evidence="1">
    <location>
        <begin position="1"/>
        <end position="37"/>
    </location>
</feature>
<protein>
    <submittedName>
        <fullName evidence="2">Uncharacterized protein</fullName>
    </submittedName>
</protein>
<accession>A0A2C9WLH8</accession>
<proteinExistence type="predicted"/>
<organism evidence="2">
    <name type="scientific">Manihot esculenta</name>
    <name type="common">Cassava</name>
    <name type="synonym">Jatropha manihot</name>
    <dbReference type="NCBI Taxonomy" id="3983"/>
    <lineage>
        <taxon>Eukaryota</taxon>
        <taxon>Viridiplantae</taxon>
        <taxon>Streptophyta</taxon>
        <taxon>Embryophyta</taxon>
        <taxon>Tracheophyta</taxon>
        <taxon>Spermatophyta</taxon>
        <taxon>Magnoliopsida</taxon>
        <taxon>eudicotyledons</taxon>
        <taxon>Gunneridae</taxon>
        <taxon>Pentapetalae</taxon>
        <taxon>rosids</taxon>
        <taxon>fabids</taxon>
        <taxon>Malpighiales</taxon>
        <taxon>Euphorbiaceae</taxon>
        <taxon>Crotonoideae</taxon>
        <taxon>Manihoteae</taxon>
        <taxon>Manihot</taxon>
    </lineage>
</organism>
<sequence length="93" mass="10589">MIENGINICGKSFQNPRGESTTNIRSPSTGALQNPRGESFARLQVHENGENMEGTRIMIWLTYHQKEEPYLSELYLKRSCTLPVQVHVVQKIS</sequence>